<organism evidence="2 3">
    <name type="scientific">Ideonella aquatica</name>
    <dbReference type="NCBI Taxonomy" id="2824119"/>
    <lineage>
        <taxon>Bacteria</taxon>
        <taxon>Pseudomonadati</taxon>
        <taxon>Pseudomonadota</taxon>
        <taxon>Betaproteobacteria</taxon>
        <taxon>Burkholderiales</taxon>
        <taxon>Sphaerotilaceae</taxon>
        <taxon>Ideonella</taxon>
    </lineage>
</organism>
<dbReference type="RefSeq" id="WP_210801077.1">
    <property type="nucleotide sequence ID" value="NZ_JAGQDE010000003.1"/>
</dbReference>
<dbReference type="Proteomes" id="UP000678374">
    <property type="component" value="Unassembled WGS sequence"/>
</dbReference>
<gene>
    <name evidence="2" type="ORF">KAK06_06365</name>
</gene>
<keyword evidence="3" id="KW-1185">Reference proteome</keyword>
<reference evidence="2" key="1">
    <citation type="submission" date="2021-04" db="EMBL/GenBank/DDBJ databases">
        <title>The genome sequence of Ideonella sp. 4Y11.</title>
        <authorList>
            <person name="Liu Y."/>
        </authorList>
    </citation>
    <scope>NUCLEOTIDE SEQUENCE</scope>
    <source>
        <strain evidence="2">4Y11</strain>
    </source>
</reference>
<dbReference type="AlphaFoldDB" id="A0A940YIP9"/>
<accession>A0A940YIP9</accession>
<evidence type="ECO:0000313" key="2">
    <source>
        <dbReference type="EMBL" id="MBQ0958579.1"/>
    </source>
</evidence>
<proteinExistence type="predicted"/>
<evidence type="ECO:0000313" key="3">
    <source>
        <dbReference type="Proteomes" id="UP000678374"/>
    </source>
</evidence>
<evidence type="ECO:0000256" key="1">
    <source>
        <dbReference type="SAM" id="MobiDB-lite"/>
    </source>
</evidence>
<protein>
    <submittedName>
        <fullName evidence="2">Uncharacterized protein</fullName>
    </submittedName>
</protein>
<name>A0A940YIP9_9BURK</name>
<feature type="region of interest" description="Disordered" evidence="1">
    <location>
        <begin position="94"/>
        <end position="119"/>
    </location>
</feature>
<sequence>MHYGITREATNFTHAGMNDWRVKAIKTLLFFVPRANPDNEVKYPEVRAWALELSDEGIPQREVGLSVSGEALFRSPNARNTGFWTDMASQKFEPEQLDPLSSEEFSSLWQAAEQREPAQ</sequence>
<dbReference type="EMBL" id="JAGQDE010000003">
    <property type="protein sequence ID" value="MBQ0958579.1"/>
    <property type="molecule type" value="Genomic_DNA"/>
</dbReference>
<comment type="caution">
    <text evidence="2">The sequence shown here is derived from an EMBL/GenBank/DDBJ whole genome shotgun (WGS) entry which is preliminary data.</text>
</comment>